<feature type="signal peptide" evidence="1">
    <location>
        <begin position="1"/>
        <end position="20"/>
    </location>
</feature>
<dbReference type="AlphaFoldDB" id="A0AAE3UCS4"/>
<dbReference type="Pfam" id="PF18962">
    <property type="entry name" value="Por_Secre_tail"/>
    <property type="match status" value="1"/>
</dbReference>
<dbReference type="NCBIfam" id="TIGR04183">
    <property type="entry name" value="Por_Secre_tail"/>
    <property type="match status" value="1"/>
</dbReference>
<dbReference type="InterPro" id="IPR026444">
    <property type="entry name" value="Secre_tail"/>
</dbReference>
<comment type="caution">
    <text evidence="3">The sequence shown here is derived from an EMBL/GenBank/DDBJ whole genome shotgun (WGS) entry which is preliminary data.</text>
</comment>
<keyword evidence="1" id="KW-0732">Signal</keyword>
<protein>
    <submittedName>
        <fullName evidence="3">T9SS type A sorting domain-containing protein</fullName>
    </submittedName>
</protein>
<dbReference type="RefSeq" id="WP_313987267.1">
    <property type="nucleotide sequence ID" value="NZ_JASJOS010000018.1"/>
</dbReference>
<feature type="chain" id="PRO_5042130220" evidence="1">
    <location>
        <begin position="21"/>
        <end position="779"/>
    </location>
</feature>
<dbReference type="EMBL" id="JASJOS010000018">
    <property type="protein sequence ID" value="MDJ1485134.1"/>
    <property type="molecule type" value="Genomic_DNA"/>
</dbReference>
<feature type="domain" description="Secretion system C-terminal sorting" evidence="2">
    <location>
        <begin position="707"/>
        <end position="771"/>
    </location>
</feature>
<organism evidence="3 4">
    <name type="scientific">Xanthocytophaga flava</name>
    <dbReference type="NCBI Taxonomy" id="3048013"/>
    <lineage>
        <taxon>Bacteria</taxon>
        <taxon>Pseudomonadati</taxon>
        <taxon>Bacteroidota</taxon>
        <taxon>Cytophagia</taxon>
        <taxon>Cytophagales</taxon>
        <taxon>Rhodocytophagaceae</taxon>
        <taxon>Xanthocytophaga</taxon>
    </lineage>
</organism>
<reference evidence="3" key="1">
    <citation type="submission" date="2023-05" db="EMBL/GenBank/DDBJ databases">
        <authorList>
            <person name="Zhang X."/>
        </authorList>
    </citation>
    <scope>NUCLEOTIDE SEQUENCE</scope>
    <source>
        <strain evidence="3">YF14B1</strain>
    </source>
</reference>
<evidence type="ECO:0000256" key="1">
    <source>
        <dbReference type="SAM" id="SignalP"/>
    </source>
</evidence>
<sequence>MKHFYLLLLFISNIVSTSYAVERNKSASTSVNSIYVQDTQPLSVSISVLATSNPLHPTFEATAQTDPSGVRQVLYKSFEVNGYPADWQGEDYEYRASVSPMQNLYTAYKRLQPNTKYEAKIGYVISDDTTKLYYASYLYDVPNVETPDPILIWPAADSYVDVCGRFMTVQANANDIDAKKLTYTIFLNDPRTVVAKYEFNLSTGNQDVSEISGWPIRPKNQYLIELKSEDAYGRVLKQKYFTFFTSDRNSESLIPQFITPLDGAVNVSTNPTIAIKPFPSTACGQSFQGTSFAIDTYPADWAGEDYQLVSFAPGIYTWQVPATLQPNTKYVTRAVFWAPGAANSTEYFMKEITFTTGNISPEPLEVSLAVKGLEGSTPFHPVIEATPETDSTGNRKVIFLSRELDLYPADWTGTGYDYYKAVSPNQNLFTTYTPLKGYTAYVARVAYTTSDDTSKIYYATADFYTTAPRPPVLVYPAPGSTFNSCTDVNQFIVNANNNADITRIELTIFRNDPREQISAPGEFSIPVSQNQDASVPDYATYLRRSGEGQFLIELKGLDNNGNLIEQSYSTIFVTGLGNILPGVTSISNGATDVSLNPTITVNPYTSCGNLLKVQYILDTYPINSTGNYTENYQSASFDSAVYSWTVPQALKPNTEYEVWTVFVTDYPWDAPRLIQSTRFTTTTSGSSARVAGATTSNELGQHSLLSPNPFSDQLSIQLHTGYQKATVSVVSMDGRVVFSKSASANEQVSFKDNSLPAGLYLVRISDQTGIKEQFKVVKQ</sequence>
<name>A0AAE3UCS4_9BACT</name>
<proteinExistence type="predicted"/>
<gene>
    <name evidence="3" type="ORF">QNI16_31840</name>
</gene>
<accession>A0AAE3UCS4</accession>
<dbReference type="Proteomes" id="UP001241110">
    <property type="component" value="Unassembled WGS sequence"/>
</dbReference>
<evidence type="ECO:0000259" key="2">
    <source>
        <dbReference type="Pfam" id="PF18962"/>
    </source>
</evidence>
<evidence type="ECO:0000313" key="3">
    <source>
        <dbReference type="EMBL" id="MDJ1485134.1"/>
    </source>
</evidence>
<evidence type="ECO:0000313" key="4">
    <source>
        <dbReference type="Proteomes" id="UP001241110"/>
    </source>
</evidence>